<dbReference type="CDD" id="cd18186">
    <property type="entry name" value="BTB_POZ_ZBTB_KLHL-like"/>
    <property type="match status" value="1"/>
</dbReference>
<dbReference type="EMBL" id="CAGKOT010000023">
    <property type="protein sequence ID" value="CAB5366914.1"/>
    <property type="molecule type" value="Genomic_DNA"/>
</dbReference>
<dbReference type="Proteomes" id="UP000684084">
    <property type="component" value="Unassembled WGS sequence"/>
</dbReference>
<comment type="caution">
    <text evidence="3">The sequence shown here is derived from an EMBL/GenBank/DDBJ whole genome shotgun (WGS) entry which is preliminary data.</text>
</comment>
<evidence type="ECO:0000259" key="2">
    <source>
        <dbReference type="PROSITE" id="PS51886"/>
    </source>
</evidence>
<name>A0A916E7Y0_9GLOM</name>
<dbReference type="PROSITE" id="PS50097">
    <property type="entry name" value="BTB"/>
    <property type="match status" value="1"/>
</dbReference>
<evidence type="ECO:0000313" key="4">
    <source>
        <dbReference type="Proteomes" id="UP000684084"/>
    </source>
</evidence>
<dbReference type="PANTHER" id="PTHR46306">
    <property type="entry name" value="BTB/POZ DOMAIN-CONTAINING PROTEIN 9"/>
    <property type="match status" value="1"/>
</dbReference>
<dbReference type="AlphaFoldDB" id="A0A916E7Y0"/>
<dbReference type="InterPro" id="IPR000210">
    <property type="entry name" value="BTB/POZ_dom"/>
</dbReference>
<protein>
    <recommendedName>
        <fullName evidence="5">Kelch-like protein 17</fullName>
    </recommendedName>
</protein>
<reference evidence="3" key="1">
    <citation type="submission" date="2020-05" db="EMBL/GenBank/DDBJ databases">
        <authorList>
            <person name="Rincon C."/>
            <person name="Sanders R I."/>
            <person name="Robbins C."/>
            <person name="Chaturvedi A."/>
        </authorList>
    </citation>
    <scope>NUCLEOTIDE SEQUENCE</scope>
    <source>
        <strain evidence="3">CHB12</strain>
    </source>
</reference>
<dbReference type="InterPro" id="IPR052407">
    <property type="entry name" value="BTB_POZ_domain_cont_9"/>
</dbReference>
<sequence length="472" mass="54777">MMQSILFAEYTKILETGELSDIEITVGKEPNTKTYRLHSFILKVCSPYFRELLSKKQPIKIENGIKIANKNISAKAFEILIKYIYSDKLKLENNGFKINVELLVAANELHLNELCSFIETHLLMNEGLLKQNFVLIQTVADRHKFTKLSKYYKNAYQQDPSLFLKANDFTDISEGFLLRILTKDNLSLKPIEVWNKIIEWAIARSNELPSEITKWTTDNVKTCGTLIKQFIPYIKFEEIPAYEFFQKIRPLKDSFDNNTYTKILENYVYNTVNINSKILDYELACILTKYIKYYIENRNFADFFVSNVNFYKLKLLVRGSDNGFDRRNFHERCDNKGPTITIAKVKDTNEILGGYNPCDWKYGCYGNKIRGSLIFSLSKVNPSTFGEVDDSSLLSTCTVEPLRANFVDFSTIRSLLKDVNSGPEFGSDLKLLLNNTNRGQYCKNNYSEKIRQIEAEFEIEEYEVFQITKNSN</sequence>
<gene>
    <name evidence="3" type="ORF">CHRIB12_LOCUS11029</name>
</gene>
<dbReference type="PANTHER" id="PTHR46306:SF1">
    <property type="entry name" value="BTB_POZ DOMAIN-CONTAINING PROTEIN 9"/>
    <property type="match status" value="1"/>
</dbReference>
<dbReference type="GO" id="GO:0005737">
    <property type="term" value="C:cytoplasm"/>
    <property type="evidence" value="ECO:0007669"/>
    <property type="project" value="TreeGrafter"/>
</dbReference>
<dbReference type="PROSITE" id="PS51886">
    <property type="entry name" value="TLDC"/>
    <property type="match status" value="1"/>
</dbReference>
<dbReference type="VEuPathDB" id="FungiDB:RhiirFUN_018612"/>
<dbReference type="OrthoDB" id="6359816at2759"/>
<evidence type="ECO:0000313" key="3">
    <source>
        <dbReference type="EMBL" id="CAB5366914.1"/>
    </source>
</evidence>
<feature type="domain" description="TLDc" evidence="2">
    <location>
        <begin position="277"/>
        <end position="468"/>
    </location>
</feature>
<dbReference type="Pfam" id="PF07534">
    <property type="entry name" value="TLD"/>
    <property type="match status" value="1"/>
</dbReference>
<dbReference type="InterPro" id="IPR006571">
    <property type="entry name" value="TLDc_dom"/>
</dbReference>
<feature type="domain" description="BTB" evidence="1">
    <location>
        <begin position="20"/>
        <end position="93"/>
    </location>
</feature>
<accession>A0A916E7Y0</accession>
<evidence type="ECO:0000259" key="1">
    <source>
        <dbReference type="PROSITE" id="PS50097"/>
    </source>
</evidence>
<dbReference type="SMART" id="SM00225">
    <property type="entry name" value="BTB"/>
    <property type="match status" value="1"/>
</dbReference>
<evidence type="ECO:0008006" key="5">
    <source>
        <dbReference type="Google" id="ProtNLM"/>
    </source>
</evidence>
<proteinExistence type="predicted"/>
<dbReference type="Pfam" id="PF00651">
    <property type="entry name" value="BTB"/>
    <property type="match status" value="1"/>
</dbReference>
<organism evidence="3 4">
    <name type="scientific">Rhizophagus irregularis</name>
    <dbReference type="NCBI Taxonomy" id="588596"/>
    <lineage>
        <taxon>Eukaryota</taxon>
        <taxon>Fungi</taxon>
        <taxon>Fungi incertae sedis</taxon>
        <taxon>Mucoromycota</taxon>
        <taxon>Glomeromycotina</taxon>
        <taxon>Glomeromycetes</taxon>
        <taxon>Glomerales</taxon>
        <taxon>Glomeraceae</taxon>
        <taxon>Rhizophagus</taxon>
    </lineage>
</organism>